<dbReference type="SUPFAM" id="SSF46894">
    <property type="entry name" value="C-terminal effector domain of the bipartite response regulators"/>
    <property type="match status" value="1"/>
</dbReference>
<evidence type="ECO:0000256" key="1">
    <source>
        <dbReference type="ARBA" id="ARBA00023015"/>
    </source>
</evidence>
<dbReference type="Proteomes" id="UP001597097">
    <property type="component" value="Unassembled WGS sequence"/>
</dbReference>
<dbReference type="InterPro" id="IPR036388">
    <property type="entry name" value="WH-like_DNA-bd_sf"/>
</dbReference>
<evidence type="ECO:0000256" key="3">
    <source>
        <dbReference type="ARBA" id="ARBA00023163"/>
    </source>
</evidence>
<evidence type="ECO:0000313" key="6">
    <source>
        <dbReference type="Proteomes" id="UP001597097"/>
    </source>
</evidence>
<keyword evidence="6" id="KW-1185">Reference proteome</keyword>
<dbReference type="PRINTS" id="PR00038">
    <property type="entry name" value="HTHLUXR"/>
</dbReference>
<organism evidence="5 6">
    <name type="scientific">Nonomuraea guangzhouensis</name>
    <dbReference type="NCBI Taxonomy" id="1291555"/>
    <lineage>
        <taxon>Bacteria</taxon>
        <taxon>Bacillati</taxon>
        <taxon>Actinomycetota</taxon>
        <taxon>Actinomycetes</taxon>
        <taxon>Streptosporangiales</taxon>
        <taxon>Streptosporangiaceae</taxon>
        <taxon>Nonomuraea</taxon>
    </lineage>
</organism>
<reference evidence="6" key="1">
    <citation type="journal article" date="2019" name="Int. J. Syst. Evol. Microbiol.">
        <title>The Global Catalogue of Microorganisms (GCM) 10K type strain sequencing project: providing services to taxonomists for standard genome sequencing and annotation.</title>
        <authorList>
            <consortium name="The Broad Institute Genomics Platform"/>
            <consortium name="The Broad Institute Genome Sequencing Center for Infectious Disease"/>
            <person name="Wu L."/>
            <person name="Ma J."/>
        </authorList>
    </citation>
    <scope>NUCLEOTIDE SEQUENCE [LARGE SCALE GENOMIC DNA]</scope>
    <source>
        <strain evidence="6">CGMCC 1.15399</strain>
    </source>
</reference>
<dbReference type="PANTHER" id="PTHR44688">
    <property type="entry name" value="DNA-BINDING TRANSCRIPTIONAL ACTIVATOR DEVR_DOSR"/>
    <property type="match status" value="1"/>
</dbReference>
<gene>
    <name evidence="5" type="ORF">ACFSJ0_45190</name>
</gene>
<keyword evidence="2" id="KW-0238">DNA-binding</keyword>
<dbReference type="EMBL" id="JBHUCM010000043">
    <property type="protein sequence ID" value="MFD1544305.1"/>
    <property type="molecule type" value="Genomic_DNA"/>
</dbReference>
<keyword evidence="3" id="KW-0804">Transcription</keyword>
<evidence type="ECO:0000256" key="2">
    <source>
        <dbReference type="ARBA" id="ARBA00023125"/>
    </source>
</evidence>
<dbReference type="Gene3D" id="1.10.10.10">
    <property type="entry name" value="Winged helix-like DNA-binding domain superfamily/Winged helix DNA-binding domain"/>
    <property type="match status" value="1"/>
</dbReference>
<comment type="caution">
    <text evidence="5">The sequence shown here is derived from an EMBL/GenBank/DDBJ whole genome shotgun (WGS) entry which is preliminary data.</text>
</comment>
<sequence length="142" mass="15694">ATERFAESGAVGERGLAHQQLATIFGRMGDVVSSRAEIGWAKAAYRESGADWLAGQLARVERQLAARGPRHTARKAVGPPALTARERQVAELVSQGLTNREVAERLHLSQKTVETHVARIFSKFDVRSRVALTRRMAGWNHR</sequence>
<keyword evidence="1" id="KW-0805">Transcription regulation</keyword>
<dbReference type="CDD" id="cd06170">
    <property type="entry name" value="LuxR_C_like"/>
    <property type="match status" value="1"/>
</dbReference>
<feature type="domain" description="HTH luxR-type" evidence="4">
    <location>
        <begin position="75"/>
        <end position="140"/>
    </location>
</feature>
<dbReference type="InterPro" id="IPR016032">
    <property type="entry name" value="Sig_transdc_resp-reg_C-effctor"/>
</dbReference>
<proteinExistence type="predicted"/>
<dbReference type="Pfam" id="PF00196">
    <property type="entry name" value="GerE"/>
    <property type="match status" value="1"/>
</dbReference>
<dbReference type="InterPro" id="IPR000792">
    <property type="entry name" value="Tscrpt_reg_LuxR_C"/>
</dbReference>
<dbReference type="PROSITE" id="PS50043">
    <property type="entry name" value="HTH_LUXR_2"/>
    <property type="match status" value="1"/>
</dbReference>
<dbReference type="PROSITE" id="PS00622">
    <property type="entry name" value="HTH_LUXR_1"/>
    <property type="match status" value="1"/>
</dbReference>
<name>A0ABW4GNW1_9ACTN</name>
<evidence type="ECO:0000313" key="5">
    <source>
        <dbReference type="EMBL" id="MFD1544305.1"/>
    </source>
</evidence>
<accession>A0ABW4GNW1</accession>
<dbReference type="RefSeq" id="WP_378625011.1">
    <property type="nucleotide sequence ID" value="NZ_JBHUCM010000043.1"/>
</dbReference>
<evidence type="ECO:0000259" key="4">
    <source>
        <dbReference type="PROSITE" id="PS50043"/>
    </source>
</evidence>
<feature type="non-terminal residue" evidence="5">
    <location>
        <position position="1"/>
    </location>
</feature>
<protein>
    <submittedName>
        <fullName evidence="5">Response regulator transcription factor</fullName>
    </submittedName>
</protein>
<dbReference type="SMART" id="SM00421">
    <property type="entry name" value="HTH_LUXR"/>
    <property type="match status" value="1"/>
</dbReference>
<dbReference type="PANTHER" id="PTHR44688:SF16">
    <property type="entry name" value="DNA-BINDING TRANSCRIPTIONAL ACTIVATOR DEVR_DOSR"/>
    <property type="match status" value="1"/>
</dbReference>